<dbReference type="GO" id="GO:0005681">
    <property type="term" value="C:spliceosomal complex"/>
    <property type="evidence" value="ECO:0007669"/>
    <property type="project" value="TreeGrafter"/>
</dbReference>
<dbReference type="SMR" id="A0A6J2JYT7"/>
<dbReference type="RefSeq" id="XP_028034592.1">
    <property type="nucleotide sequence ID" value="XM_028178791.1"/>
</dbReference>
<feature type="region of interest" description="Disordered" evidence="4">
    <location>
        <begin position="1"/>
        <end position="37"/>
    </location>
</feature>
<evidence type="ECO:0000256" key="1">
    <source>
        <dbReference type="ARBA" id="ARBA00004123"/>
    </source>
</evidence>
<comment type="similarity">
    <text evidence="2">Belongs to the TLS1 family.</text>
</comment>
<accession>A0A6J2JYT7</accession>
<protein>
    <submittedName>
        <fullName evidence="6">Telomere length and silencing protein 1 homolog isoform X1</fullName>
    </submittedName>
    <submittedName>
        <fullName evidence="7">Telomere length and silencing protein 1 homolog isoform X2</fullName>
    </submittedName>
</protein>
<evidence type="ECO:0000313" key="7">
    <source>
        <dbReference type="RefSeq" id="XP_028034593.1"/>
    </source>
</evidence>
<dbReference type="PANTHER" id="PTHR13486">
    <property type="entry name" value="TELOMERE LENGTH AND SILENCING PROTEIN 1 TLS1 FAMILY MEMBER"/>
    <property type="match status" value="1"/>
</dbReference>
<evidence type="ECO:0000256" key="3">
    <source>
        <dbReference type="ARBA" id="ARBA00023242"/>
    </source>
</evidence>
<evidence type="ECO:0000313" key="6">
    <source>
        <dbReference type="RefSeq" id="XP_028034592.1"/>
    </source>
</evidence>
<reference evidence="6 7" key="1">
    <citation type="submission" date="2025-04" db="UniProtKB">
        <authorList>
            <consortium name="RefSeq"/>
        </authorList>
    </citation>
    <scope>IDENTIFICATION</scope>
    <source>
        <tissue evidence="6 7">Silk gland</tissue>
    </source>
</reference>
<dbReference type="Pfam" id="PF07052">
    <property type="entry name" value="Hep_59"/>
    <property type="match status" value="1"/>
</dbReference>
<dbReference type="Proteomes" id="UP000504629">
    <property type="component" value="Unplaced"/>
</dbReference>
<sequence length="304" mass="35231">MNMADSDSQENRQVEEIKLKSKKPRNLRTRIKDEDSDDEEHILQRLQETKEIQKLRERPNGVSIIALATGEKVTLEDEMTCKDPFKVKTGGMINMQALKNGKLKQVDDAYDTGIGTQFSAETNKRDEDEEMMKYIEEQLAKRKEGCDKDNKDHNHTETLKYLSPEEAALLSLPDHLRVSSNQRSEEMLSNQMLSGIPEVDLGIDAKIKNIEATEEAKMKLIWERQNKKDGPSQFVPTNMAVNFVQHNRFNMENDKKRKIEKVVVPKTEISVIDENVDKIVKKAKGERATDDYHYEKFKKQFRRC</sequence>
<dbReference type="RefSeq" id="XP_028034593.1">
    <property type="nucleotide sequence ID" value="XM_028178792.1"/>
</dbReference>
<dbReference type="KEGG" id="bman:114246316"/>
<dbReference type="PANTHER" id="PTHR13486:SF2">
    <property type="entry name" value="SPLICING FACTOR C9ORF78"/>
    <property type="match status" value="1"/>
</dbReference>
<dbReference type="GO" id="GO:0000398">
    <property type="term" value="P:mRNA splicing, via spliceosome"/>
    <property type="evidence" value="ECO:0007669"/>
    <property type="project" value="TreeGrafter"/>
</dbReference>
<dbReference type="OrthoDB" id="5627at2759"/>
<dbReference type="AlphaFoldDB" id="A0A6J2JYT7"/>
<feature type="compositionally biased region" description="Basic residues" evidence="4">
    <location>
        <begin position="20"/>
        <end position="29"/>
    </location>
</feature>
<gene>
    <name evidence="6 7" type="primary">LOC114246316</name>
</gene>
<keyword evidence="3" id="KW-0539">Nucleus</keyword>
<keyword evidence="5" id="KW-1185">Reference proteome</keyword>
<evidence type="ECO:0000256" key="4">
    <source>
        <dbReference type="SAM" id="MobiDB-lite"/>
    </source>
</evidence>
<dbReference type="GeneID" id="114246316"/>
<organism evidence="5 7">
    <name type="scientific">Bombyx mandarina</name>
    <name type="common">Wild silk moth</name>
    <name type="synonym">Wild silkworm</name>
    <dbReference type="NCBI Taxonomy" id="7092"/>
    <lineage>
        <taxon>Eukaryota</taxon>
        <taxon>Metazoa</taxon>
        <taxon>Ecdysozoa</taxon>
        <taxon>Arthropoda</taxon>
        <taxon>Hexapoda</taxon>
        <taxon>Insecta</taxon>
        <taxon>Pterygota</taxon>
        <taxon>Neoptera</taxon>
        <taxon>Endopterygota</taxon>
        <taxon>Lepidoptera</taxon>
        <taxon>Glossata</taxon>
        <taxon>Ditrysia</taxon>
        <taxon>Bombycoidea</taxon>
        <taxon>Bombycidae</taxon>
        <taxon>Bombycinae</taxon>
        <taxon>Bombyx</taxon>
    </lineage>
</organism>
<evidence type="ECO:0000313" key="5">
    <source>
        <dbReference type="Proteomes" id="UP000504629"/>
    </source>
</evidence>
<feature type="compositionally biased region" description="Basic and acidic residues" evidence="4">
    <location>
        <begin position="9"/>
        <end position="19"/>
    </location>
</feature>
<comment type="subcellular location">
    <subcellularLocation>
        <location evidence="1">Nucleus</location>
    </subcellularLocation>
</comment>
<proteinExistence type="inferred from homology"/>
<dbReference type="InterPro" id="IPR010756">
    <property type="entry name" value="Tls1-like"/>
</dbReference>
<evidence type="ECO:0000256" key="2">
    <source>
        <dbReference type="ARBA" id="ARBA00007643"/>
    </source>
</evidence>
<name>A0A6J2JYT7_BOMMA</name>